<dbReference type="InterPro" id="IPR036291">
    <property type="entry name" value="NAD(P)-bd_dom_sf"/>
</dbReference>
<dbReference type="PROSITE" id="PS00670">
    <property type="entry name" value="D_2_HYDROXYACID_DH_2"/>
    <property type="match status" value="1"/>
</dbReference>
<dbReference type="GO" id="GO:0051287">
    <property type="term" value="F:NAD binding"/>
    <property type="evidence" value="ECO:0007669"/>
    <property type="project" value="InterPro"/>
</dbReference>
<dbReference type="AlphaFoldDB" id="A0A1E5G317"/>
<feature type="domain" description="D-isomer specific 2-hydroxyacid dehydrogenase catalytic" evidence="5">
    <location>
        <begin position="26"/>
        <end position="318"/>
    </location>
</feature>
<dbReference type="InterPro" id="IPR006140">
    <property type="entry name" value="D-isomer_DH_NAD-bd"/>
</dbReference>
<dbReference type="SUPFAM" id="SSF52283">
    <property type="entry name" value="Formate/glycerate dehydrogenase catalytic domain-like"/>
    <property type="match status" value="1"/>
</dbReference>
<evidence type="ECO:0000313" key="7">
    <source>
        <dbReference type="EMBL" id="OEF97431.1"/>
    </source>
</evidence>
<feature type="domain" description="D-isomer specific 2-hydroxyacid dehydrogenase NAD-binding" evidence="6">
    <location>
        <begin position="111"/>
        <end position="287"/>
    </location>
</feature>
<protein>
    <submittedName>
        <fullName evidence="7">Hydroxyacid dehydrogenase</fullName>
    </submittedName>
</protein>
<organism evidence="7 8">
    <name type="scientific">Desulfuribacillus alkaliarsenatis</name>
    <dbReference type="NCBI Taxonomy" id="766136"/>
    <lineage>
        <taxon>Bacteria</taxon>
        <taxon>Bacillati</taxon>
        <taxon>Bacillota</taxon>
        <taxon>Desulfuribacillia</taxon>
        <taxon>Desulfuribacillales</taxon>
        <taxon>Desulfuribacillaceae</taxon>
        <taxon>Desulfuribacillus</taxon>
    </lineage>
</organism>
<accession>A0A1E5G317</accession>
<keyword evidence="2 4" id="KW-0560">Oxidoreductase</keyword>
<reference evidence="7 8" key="1">
    <citation type="submission" date="2016-09" db="EMBL/GenBank/DDBJ databases">
        <title>Draft genome sequence for the type strain of Desulfuribacillus alkaliarsenatis AHT28, an obligately anaerobic, sulfidogenic bacterium isolated from Russian soda lake sediments.</title>
        <authorList>
            <person name="Abin C.A."/>
            <person name="Hollibaugh J.T."/>
        </authorList>
    </citation>
    <scope>NUCLEOTIDE SEQUENCE [LARGE SCALE GENOMIC DNA]</scope>
    <source>
        <strain evidence="7 8">AHT28</strain>
    </source>
</reference>
<dbReference type="SUPFAM" id="SSF51735">
    <property type="entry name" value="NAD(P)-binding Rossmann-fold domains"/>
    <property type="match status" value="1"/>
</dbReference>
<keyword evidence="3" id="KW-0520">NAD</keyword>
<dbReference type="Gene3D" id="3.40.50.720">
    <property type="entry name" value="NAD(P)-binding Rossmann-like Domain"/>
    <property type="match status" value="2"/>
</dbReference>
<name>A0A1E5G317_9FIRM</name>
<dbReference type="EMBL" id="MIJE01000011">
    <property type="protein sequence ID" value="OEF97431.1"/>
    <property type="molecule type" value="Genomic_DNA"/>
</dbReference>
<dbReference type="InterPro" id="IPR029753">
    <property type="entry name" value="D-isomer_DH_CS"/>
</dbReference>
<evidence type="ECO:0000256" key="2">
    <source>
        <dbReference type="ARBA" id="ARBA00023002"/>
    </source>
</evidence>
<dbReference type="GO" id="GO:0016616">
    <property type="term" value="F:oxidoreductase activity, acting on the CH-OH group of donors, NAD or NADP as acceptor"/>
    <property type="evidence" value="ECO:0007669"/>
    <property type="project" value="InterPro"/>
</dbReference>
<evidence type="ECO:0000259" key="6">
    <source>
        <dbReference type="Pfam" id="PF02826"/>
    </source>
</evidence>
<evidence type="ECO:0000313" key="8">
    <source>
        <dbReference type="Proteomes" id="UP000094296"/>
    </source>
</evidence>
<dbReference type="Proteomes" id="UP000094296">
    <property type="component" value="Unassembled WGS sequence"/>
</dbReference>
<dbReference type="Pfam" id="PF02826">
    <property type="entry name" value="2-Hacid_dh_C"/>
    <property type="match status" value="1"/>
</dbReference>
<evidence type="ECO:0000256" key="1">
    <source>
        <dbReference type="ARBA" id="ARBA00005854"/>
    </source>
</evidence>
<dbReference type="RefSeq" id="WP_069642829.1">
    <property type="nucleotide sequence ID" value="NZ_MIJE01000011.1"/>
</dbReference>
<dbReference type="PANTHER" id="PTHR43761:SF1">
    <property type="entry name" value="D-ISOMER SPECIFIC 2-HYDROXYACID DEHYDROGENASE CATALYTIC DOMAIN-CONTAINING PROTEIN-RELATED"/>
    <property type="match status" value="1"/>
</dbReference>
<keyword evidence="8" id="KW-1185">Reference proteome</keyword>
<proteinExistence type="inferred from homology"/>
<dbReference type="InterPro" id="IPR006139">
    <property type="entry name" value="D-isomer_2_OHA_DH_cat_dom"/>
</dbReference>
<evidence type="ECO:0000256" key="3">
    <source>
        <dbReference type="ARBA" id="ARBA00023027"/>
    </source>
</evidence>
<gene>
    <name evidence="7" type="ORF">BHF68_04270</name>
</gene>
<comment type="caution">
    <text evidence="7">The sequence shown here is derived from an EMBL/GenBank/DDBJ whole genome shotgun (WGS) entry which is preliminary data.</text>
</comment>
<evidence type="ECO:0000256" key="4">
    <source>
        <dbReference type="RuleBase" id="RU003719"/>
    </source>
</evidence>
<dbReference type="Pfam" id="PF00389">
    <property type="entry name" value="2-Hacid_dh"/>
    <property type="match status" value="1"/>
</dbReference>
<dbReference type="FunFam" id="3.40.50.720:FF:000203">
    <property type="entry name" value="D-3-phosphoglycerate dehydrogenase (SerA)"/>
    <property type="match status" value="1"/>
</dbReference>
<dbReference type="STRING" id="766136.BHF68_04270"/>
<dbReference type="OrthoDB" id="9805416at2"/>
<sequence length="320" mass="35880">MTNTVFLNVAKVNFDHRLDLSKLATITNLTTYDHSTEAQILERVAKQEIIITKEIPLSKELIMQFPESVKLICEAGTGYNNIDIDAAKERNIMVCNLPGYSTESVAQLAITYILSLSSSLTKQHAMLKNQNYDNFFKHLQVPYFELKDKVLGVIGAGTIGKQLIDFALALGMDIQVYTRSQKNWDNARIQSVDLDTLLMNSDFVSLNCPLTEETRHLINKHRLQLMKPTAYIINTSRGPLINEQDLIAALQEKTIAGAALDVLEQEPPDRNNPLFTMDNVILTPHIGWQSIEARQRLLKLLTGNIEAYIAGTPTNVVNQA</sequence>
<evidence type="ECO:0000259" key="5">
    <source>
        <dbReference type="Pfam" id="PF00389"/>
    </source>
</evidence>
<dbReference type="PANTHER" id="PTHR43761">
    <property type="entry name" value="D-ISOMER SPECIFIC 2-HYDROXYACID DEHYDROGENASE FAMILY PROTEIN (AFU_ORTHOLOGUE AFUA_1G13630)"/>
    <property type="match status" value="1"/>
</dbReference>
<comment type="similarity">
    <text evidence="1 4">Belongs to the D-isomer specific 2-hydroxyacid dehydrogenase family.</text>
</comment>
<dbReference type="InterPro" id="IPR050418">
    <property type="entry name" value="D-iso_2-hydroxyacid_DH_PdxB"/>
</dbReference>
<dbReference type="PROSITE" id="PS00671">
    <property type="entry name" value="D_2_HYDROXYACID_DH_3"/>
    <property type="match status" value="1"/>
</dbReference>